<organism evidence="3 4">
    <name type="scientific">Candidimonas nitroreducens</name>
    <dbReference type="NCBI Taxonomy" id="683354"/>
    <lineage>
        <taxon>Bacteria</taxon>
        <taxon>Pseudomonadati</taxon>
        <taxon>Pseudomonadota</taxon>
        <taxon>Betaproteobacteria</taxon>
        <taxon>Burkholderiales</taxon>
        <taxon>Alcaligenaceae</taxon>
        <taxon>Candidimonas</taxon>
    </lineage>
</organism>
<evidence type="ECO:0000313" key="3">
    <source>
        <dbReference type="EMBL" id="OWT66187.1"/>
    </source>
</evidence>
<sequence length="330" mass="34660">MSLARIAASTLFCTAAVAGFQAHAADKPAWPTHAIHMIVAYPAGGVSDTVTRALAEKLTGDLGQPVVVENRGGAAGTIGMDVVAKAAPDGYTFGFSSISPLALNPHLMKPPFNPEKDILPVVSVMYSPVVLLATQAPDMKDVKDFPALIDLARRKPGMVSWATSGKGSVGHIMAEQVMRKANVKILDVPYKGAGQQMQDALGAQFDVLSVNSAPMLAPQIKAGKLRPLAVAAPQRLVEYPTIPTFAELGYPGANLSSLFGIYAPAGLPAAILQRMNAAVNKALKDPKVAGILTHSDNVATGGTPESFKQEIERQSVSNARIIKEAHITLQ</sequence>
<dbReference type="PIRSF" id="PIRSF017082">
    <property type="entry name" value="YflP"/>
    <property type="match status" value="1"/>
</dbReference>
<name>A0A225MXS0_9BURK</name>
<evidence type="ECO:0000256" key="1">
    <source>
        <dbReference type="ARBA" id="ARBA00006987"/>
    </source>
</evidence>
<dbReference type="OrthoDB" id="8678477at2"/>
<dbReference type="Proteomes" id="UP000214603">
    <property type="component" value="Unassembled WGS sequence"/>
</dbReference>
<dbReference type="InterPro" id="IPR005064">
    <property type="entry name" value="BUG"/>
</dbReference>
<comment type="similarity">
    <text evidence="1">Belongs to the UPF0065 (bug) family.</text>
</comment>
<dbReference type="Gene3D" id="3.40.190.150">
    <property type="entry name" value="Bordetella uptake gene, domain 1"/>
    <property type="match status" value="1"/>
</dbReference>
<reference evidence="4" key="1">
    <citation type="submission" date="2017-06" db="EMBL/GenBank/DDBJ databases">
        <title>Herbaspirillum phytohormonus sp. nov., isolated from the root nodule of Robinia pseudoacacia in lead-zinc mine.</title>
        <authorList>
            <person name="Fan M."/>
            <person name="Lin Y."/>
        </authorList>
    </citation>
    <scope>NUCLEOTIDE SEQUENCE [LARGE SCALE GENOMIC DNA]</scope>
    <source>
        <strain evidence="4">SC-089</strain>
    </source>
</reference>
<dbReference type="Gene3D" id="3.40.190.10">
    <property type="entry name" value="Periplasmic binding protein-like II"/>
    <property type="match status" value="1"/>
</dbReference>
<dbReference type="SUPFAM" id="SSF53850">
    <property type="entry name" value="Periplasmic binding protein-like II"/>
    <property type="match status" value="1"/>
</dbReference>
<dbReference type="CDD" id="cd07012">
    <property type="entry name" value="PBP2_Bug_TTT"/>
    <property type="match status" value="1"/>
</dbReference>
<dbReference type="AlphaFoldDB" id="A0A225MXS0"/>
<dbReference type="RefSeq" id="WP_088601315.1">
    <property type="nucleotide sequence ID" value="NZ_NJIH01000001.1"/>
</dbReference>
<comment type="caution">
    <text evidence="3">The sequence shown here is derived from an EMBL/GenBank/DDBJ whole genome shotgun (WGS) entry which is preliminary data.</text>
</comment>
<feature type="chain" id="PRO_5012217568" evidence="2">
    <location>
        <begin position="25"/>
        <end position="330"/>
    </location>
</feature>
<keyword evidence="4" id="KW-1185">Reference proteome</keyword>
<dbReference type="InterPro" id="IPR042100">
    <property type="entry name" value="Bug_dom1"/>
</dbReference>
<protein>
    <submittedName>
        <fullName evidence="3">ABC transporter substrate-binding protein</fullName>
    </submittedName>
</protein>
<proteinExistence type="inferred from homology"/>
<dbReference type="PANTHER" id="PTHR42928:SF5">
    <property type="entry name" value="BLR1237 PROTEIN"/>
    <property type="match status" value="1"/>
</dbReference>
<dbReference type="PANTHER" id="PTHR42928">
    <property type="entry name" value="TRICARBOXYLATE-BINDING PROTEIN"/>
    <property type="match status" value="1"/>
</dbReference>
<evidence type="ECO:0000313" key="4">
    <source>
        <dbReference type="Proteomes" id="UP000214603"/>
    </source>
</evidence>
<evidence type="ECO:0000256" key="2">
    <source>
        <dbReference type="SAM" id="SignalP"/>
    </source>
</evidence>
<accession>A0A225MXS0</accession>
<dbReference type="Pfam" id="PF03401">
    <property type="entry name" value="TctC"/>
    <property type="match status" value="1"/>
</dbReference>
<feature type="signal peptide" evidence="2">
    <location>
        <begin position="1"/>
        <end position="24"/>
    </location>
</feature>
<keyword evidence="2" id="KW-0732">Signal</keyword>
<gene>
    <name evidence="3" type="ORF">CEY11_00080</name>
</gene>
<dbReference type="EMBL" id="NJIH01000001">
    <property type="protein sequence ID" value="OWT66187.1"/>
    <property type="molecule type" value="Genomic_DNA"/>
</dbReference>